<sequence length="112" mass="11435">MNSLTRREAAWRSTDFGAEPIPSVARRGEFAFALEFARWGGIALSPPSLASSRVGADSGTCGRKTPTYGGISGSTATRDPGSGGRPCVKVGGGVPPGDGIIAQGKKSAREKV</sequence>
<proteinExistence type="predicted"/>
<comment type="caution">
    <text evidence="1">The sequence shown here is derived from an EMBL/GenBank/DDBJ whole genome shotgun (WGS) entry which is preliminary data.</text>
</comment>
<evidence type="ECO:0000313" key="1">
    <source>
        <dbReference type="EMBL" id="KAI3674995.1"/>
    </source>
</evidence>
<gene>
    <name evidence="1" type="ORF">L1987_84575</name>
</gene>
<reference evidence="2" key="1">
    <citation type="journal article" date="2022" name="Mol. Ecol. Resour.">
        <title>The genomes of chicory, endive, great burdock and yacon provide insights into Asteraceae palaeo-polyploidization history and plant inulin production.</title>
        <authorList>
            <person name="Fan W."/>
            <person name="Wang S."/>
            <person name="Wang H."/>
            <person name="Wang A."/>
            <person name="Jiang F."/>
            <person name="Liu H."/>
            <person name="Zhao H."/>
            <person name="Xu D."/>
            <person name="Zhang Y."/>
        </authorList>
    </citation>
    <scope>NUCLEOTIDE SEQUENCE [LARGE SCALE GENOMIC DNA]</scope>
    <source>
        <strain evidence="2">cv. Yunnan</strain>
    </source>
</reference>
<keyword evidence="2" id="KW-1185">Reference proteome</keyword>
<name>A0ACB8XVA1_9ASTR</name>
<accession>A0ACB8XVA1</accession>
<reference evidence="1 2" key="2">
    <citation type="journal article" date="2022" name="Mol. Ecol. Resour.">
        <title>The genomes of chicory, endive, great burdock and yacon provide insights into Asteraceae paleo-polyploidization history and plant inulin production.</title>
        <authorList>
            <person name="Fan W."/>
            <person name="Wang S."/>
            <person name="Wang H."/>
            <person name="Wang A."/>
            <person name="Jiang F."/>
            <person name="Liu H."/>
            <person name="Zhao H."/>
            <person name="Xu D."/>
            <person name="Zhang Y."/>
        </authorList>
    </citation>
    <scope>NUCLEOTIDE SEQUENCE [LARGE SCALE GENOMIC DNA]</scope>
    <source>
        <strain evidence="2">cv. Yunnan</strain>
        <tissue evidence="1">Leaves</tissue>
    </source>
</reference>
<dbReference type="EMBL" id="CM042046">
    <property type="protein sequence ID" value="KAI3674995.1"/>
    <property type="molecule type" value="Genomic_DNA"/>
</dbReference>
<dbReference type="Proteomes" id="UP001056120">
    <property type="component" value="Linkage Group LG29"/>
</dbReference>
<protein>
    <submittedName>
        <fullName evidence="1">Uncharacterized protein</fullName>
    </submittedName>
</protein>
<evidence type="ECO:0000313" key="2">
    <source>
        <dbReference type="Proteomes" id="UP001056120"/>
    </source>
</evidence>
<organism evidence="1 2">
    <name type="scientific">Smallanthus sonchifolius</name>
    <dbReference type="NCBI Taxonomy" id="185202"/>
    <lineage>
        <taxon>Eukaryota</taxon>
        <taxon>Viridiplantae</taxon>
        <taxon>Streptophyta</taxon>
        <taxon>Embryophyta</taxon>
        <taxon>Tracheophyta</taxon>
        <taxon>Spermatophyta</taxon>
        <taxon>Magnoliopsida</taxon>
        <taxon>eudicotyledons</taxon>
        <taxon>Gunneridae</taxon>
        <taxon>Pentapetalae</taxon>
        <taxon>asterids</taxon>
        <taxon>campanulids</taxon>
        <taxon>Asterales</taxon>
        <taxon>Asteraceae</taxon>
        <taxon>Asteroideae</taxon>
        <taxon>Heliantheae alliance</taxon>
        <taxon>Millerieae</taxon>
        <taxon>Smallanthus</taxon>
    </lineage>
</organism>